<dbReference type="InParanoid" id="A0A482WIQ1"/>
<organism evidence="2 3">
    <name type="scientific">Laodelphax striatellus</name>
    <name type="common">Small brown planthopper</name>
    <name type="synonym">Delphax striatella</name>
    <dbReference type="NCBI Taxonomy" id="195883"/>
    <lineage>
        <taxon>Eukaryota</taxon>
        <taxon>Metazoa</taxon>
        <taxon>Ecdysozoa</taxon>
        <taxon>Arthropoda</taxon>
        <taxon>Hexapoda</taxon>
        <taxon>Insecta</taxon>
        <taxon>Pterygota</taxon>
        <taxon>Neoptera</taxon>
        <taxon>Paraneoptera</taxon>
        <taxon>Hemiptera</taxon>
        <taxon>Auchenorrhyncha</taxon>
        <taxon>Fulgoroidea</taxon>
        <taxon>Delphacidae</taxon>
        <taxon>Criomorphinae</taxon>
        <taxon>Laodelphax</taxon>
    </lineage>
</organism>
<gene>
    <name evidence="2" type="ORF">LSTR_LSTR017231</name>
</gene>
<dbReference type="AlphaFoldDB" id="A0A482WIQ1"/>
<name>A0A482WIQ1_LAOST</name>
<feature type="region of interest" description="Disordered" evidence="1">
    <location>
        <begin position="1"/>
        <end position="50"/>
    </location>
</feature>
<evidence type="ECO:0000256" key="1">
    <source>
        <dbReference type="SAM" id="MobiDB-lite"/>
    </source>
</evidence>
<dbReference type="EMBL" id="QKKF02034127">
    <property type="protein sequence ID" value="RZF33409.1"/>
    <property type="molecule type" value="Genomic_DNA"/>
</dbReference>
<proteinExistence type="predicted"/>
<dbReference type="OrthoDB" id="5599646at2759"/>
<protein>
    <submittedName>
        <fullName evidence="2">Uncharacterized protein</fullName>
    </submittedName>
</protein>
<evidence type="ECO:0000313" key="2">
    <source>
        <dbReference type="EMBL" id="RZF33409.1"/>
    </source>
</evidence>
<dbReference type="Proteomes" id="UP000291343">
    <property type="component" value="Unassembled WGS sequence"/>
</dbReference>
<feature type="compositionally biased region" description="Basic and acidic residues" evidence="1">
    <location>
        <begin position="16"/>
        <end position="28"/>
    </location>
</feature>
<sequence length="50" mass="5718">KETKVFTPRNTAQQESNKRKLEDNSKDFNKKKKKFDPGFANGAMKGNSND</sequence>
<accession>A0A482WIQ1</accession>
<reference evidence="2 3" key="1">
    <citation type="journal article" date="2017" name="Gigascience">
        <title>Genome sequence of the small brown planthopper, Laodelphax striatellus.</title>
        <authorList>
            <person name="Zhu J."/>
            <person name="Jiang F."/>
            <person name="Wang X."/>
            <person name="Yang P."/>
            <person name="Bao Y."/>
            <person name="Zhao W."/>
            <person name="Wang W."/>
            <person name="Lu H."/>
            <person name="Wang Q."/>
            <person name="Cui N."/>
            <person name="Li J."/>
            <person name="Chen X."/>
            <person name="Luo L."/>
            <person name="Yu J."/>
            <person name="Kang L."/>
            <person name="Cui F."/>
        </authorList>
    </citation>
    <scope>NUCLEOTIDE SEQUENCE [LARGE SCALE GENOMIC DNA]</scope>
    <source>
        <strain evidence="2">Lst14</strain>
    </source>
</reference>
<keyword evidence="3" id="KW-1185">Reference proteome</keyword>
<feature type="non-terminal residue" evidence="2">
    <location>
        <position position="1"/>
    </location>
</feature>
<feature type="non-terminal residue" evidence="2">
    <location>
        <position position="50"/>
    </location>
</feature>
<evidence type="ECO:0000313" key="3">
    <source>
        <dbReference type="Proteomes" id="UP000291343"/>
    </source>
</evidence>
<comment type="caution">
    <text evidence="2">The sequence shown here is derived from an EMBL/GenBank/DDBJ whole genome shotgun (WGS) entry which is preliminary data.</text>
</comment>